<accession>A0ABQ8A0P2</accession>
<evidence type="ECO:0000313" key="2">
    <source>
        <dbReference type="Proteomes" id="UP000824890"/>
    </source>
</evidence>
<keyword evidence="2" id="KW-1185">Reference proteome</keyword>
<dbReference type="EMBL" id="JAGKQM010000014">
    <property type="protein sequence ID" value="KAH0886084.1"/>
    <property type="molecule type" value="Genomic_DNA"/>
</dbReference>
<gene>
    <name evidence="1" type="ORF">HID58_062180</name>
</gene>
<sequence>MNLLGVNLKIASFMPQFHSSRSDCNLCASWVRFCLSQQENLKPLLLFHSEWFLQTTKFCVLLDIKEKTLKKLSKQYVCSRLEDGQGVCGDVQTRSNAIGRAILGGAILIPEDAMQVAKKRHN</sequence>
<comment type="caution">
    <text evidence="1">The sequence shown here is derived from an EMBL/GenBank/DDBJ whole genome shotgun (WGS) entry which is preliminary data.</text>
</comment>
<reference evidence="1 2" key="1">
    <citation type="submission" date="2021-05" db="EMBL/GenBank/DDBJ databases">
        <title>Genome Assembly of Synthetic Allotetraploid Brassica napus Reveals Homoeologous Exchanges between Subgenomes.</title>
        <authorList>
            <person name="Davis J.T."/>
        </authorList>
    </citation>
    <scope>NUCLEOTIDE SEQUENCE [LARGE SCALE GENOMIC DNA]</scope>
    <source>
        <strain evidence="2">cv. Da-Ae</strain>
        <tissue evidence="1">Seedling</tissue>
    </source>
</reference>
<proteinExistence type="predicted"/>
<name>A0ABQ8A0P2_BRANA</name>
<protein>
    <submittedName>
        <fullName evidence="1">Uncharacterized protein</fullName>
    </submittedName>
</protein>
<organism evidence="1 2">
    <name type="scientific">Brassica napus</name>
    <name type="common">Rape</name>
    <dbReference type="NCBI Taxonomy" id="3708"/>
    <lineage>
        <taxon>Eukaryota</taxon>
        <taxon>Viridiplantae</taxon>
        <taxon>Streptophyta</taxon>
        <taxon>Embryophyta</taxon>
        <taxon>Tracheophyta</taxon>
        <taxon>Spermatophyta</taxon>
        <taxon>Magnoliopsida</taxon>
        <taxon>eudicotyledons</taxon>
        <taxon>Gunneridae</taxon>
        <taxon>Pentapetalae</taxon>
        <taxon>rosids</taxon>
        <taxon>malvids</taxon>
        <taxon>Brassicales</taxon>
        <taxon>Brassicaceae</taxon>
        <taxon>Brassiceae</taxon>
        <taxon>Brassica</taxon>
    </lineage>
</organism>
<dbReference type="Proteomes" id="UP000824890">
    <property type="component" value="Unassembled WGS sequence"/>
</dbReference>
<evidence type="ECO:0000313" key="1">
    <source>
        <dbReference type="EMBL" id="KAH0886084.1"/>
    </source>
</evidence>